<dbReference type="HOGENOM" id="CLU_928768_0_0_1"/>
<dbReference type="PANTHER" id="PTHR36766">
    <property type="entry name" value="PLANT BROAD-SPECTRUM MILDEW RESISTANCE PROTEIN RPW8"/>
    <property type="match status" value="1"/>
</dbReference>
<evidence type="ECO:0000313" key="3">
    <source>
        <dbReference type="Proteomes" id="UP000026915"/>
    </source>
</evidence>
<evidence type="ECO:0000256" key="1">
    <source>
        <dbReference type="ARBA" id="ARBA00022821"/>
    </source>
</evidence>
<keyword evidence="1" id="KW-0611">Plant defense</keyword>
<dbReference type="GO" id="GO:0035556">
    <property type="term" value="P:intracellular signal transduction"/>
    <property type="evidence" value="ECO:0000318"/>
    <property type="project" value="GO_Central"/>
</dbReference>
<dbReference type="Proteomes" id="UP000026915">
    <property type="component" value="Unassembled WGS sequence"/>
</dbReference>
<gene>
    <name evidence="2" type="ORF">TCM_046268</name>
</gene>
<dbReference type="InParanoid" id="S1RW99"/>
<protein>
    <submittedName>
        <fullName evidence="2">CC-NBS-LRR protein, putative isoform 1</fullName>
    </submittedName>
</protein>
<dbReference type="GO" id="GO:0006952">
    <property type="term" value="P:defense response"/>
    <property type="evidence" value="ECO:0007669"/>
    <property type="project" value="UniProtKB-KW"/>
</dbReference>
<sequence>MESLRIRKHFLPFLTEMNIQNCPNIVCFAKNNFPPLLKKLEIVNCGNLRCLVDEGENISIGNISSLELLDINGCPSLISLSLPVRLRHLILMSCSKLASLSESGKLPIGLKQLDLSFCPELKSIAEVIDENACLESISFFSCGIKSLPQGLDKLNHLRSIEIMRCSNLVSLEGVLPTTNLTELSISNCENLPALPNCMHSLTSLRELQVENDSGDQISIPEEGISTNLTSLSISIPRNYESLLERGLHRLPSLKTLRISGEGCPNMVLFPPEEIGMMLPPSLTHLSIENFENLKCLSSKGFQNLTSFHHLSICSCPKLTSLPEKDILHSLLHLFICACPLLKEECKRDKGREWSKIAHVPRVQIFDFLSFF</sequence>
<dbReference type="Gramene" id="EOY20385">
    <property type="protein sequence ID" value="EOY20385"/>
    <property type="gene ID" value="TCM_046268"/>
</dbReference>
<reference evidence="2 3" key="1">
    <citation type="journal article" date="2013" name="Genome Biol.">
        <title>The genome sequence of the most widely cultivated cacao type and its use to identify candidate genes regulating pod color.</title>
        <authorList>
            <person name="Motamayor J.C."/>
            <person name="Mockaitis K."/>
            <person name="Schmutz J."/>
            <person name="Haiminen N."/>
            <person name="Iii D.L."/>
            <person name="Cornejo O."/>
            <person name="Findley S.D."/>
            <person name="Zheng P."/>
            <person name="Utro F."/>
            <person name="Royaert S."/>
            <person name="Saski C."/>
            <person name="Jenkins J."/>
            <person name="Podicheti R."/>
            <person name="Zhao M."/>
            <person name="Scheffler B.E."/>
            <person name="Stack J.C."/>
            <person name="Feltus F.A."/>
            <person name="Mustiga G.M."/>
            <person name="Amores F."/>
            <person name="Phillips W."/>
            <person name="Marelli J.P."/>
            <person name="May G.D."/>
            <person name="Shapiro H."/>
            <person name="Ma J."/>
            <person name="Bustamante C.D."/>
            <person name="Schnell R.J."/>
            <person name="Main D."/>
            <person name="Gilbert D."/>
            <person name="Parida L."/>
            <person name="Kuhn D.N."/>
        </authorList>
    </citation>
    <scope>NUCLEOTIDE SEQUENCE [LARGE SCALE GENOMIC DNA]</scope>
    <source>
        <strain evidence="3">cv. Matina 1-6</strain>
    </source>
</reference>
<accession>S1RW99</accession>
<keyword evidence="3" id="KW-1185">Reference proteome</keyword>
<dbReference type="EMBL" id="KE133104">
    <property type="protein sequence ID" value="EOY20385.1"/>
    <property type="molecule type" value="Genomic_DNA"/>
</dbReference>
<dbReference type="SUPFAM" id="SSF52058">
    <property type="entry name" value="L domain-like"/>
    <property type="match status" value="1"/>
</dbReference>
<dbReference type="OMA" id="LEYHETR"/>
<name>S1RW99_THECC</name>
<dbReference type="Gramene" id="EOY20383">
    <property type="protein sequence ID" value="EOY20383"/>
    <property type="gene ID" value="TCM_046268"/>
</dbReference>
<dbReference type="Gene3D" id="3.80.10.10">
    <property type="entry name" value="Ribonuclease Inhibitor"/>
    <property type="match status" value="3"/>
</dbReference>
<dbReference type="Gramene" id="EOY20384">
    <property type="protein sequence ID" value="EOY20384"/>
    <property type="gene ID" value="TCM_046268"/>
</dbReference>
<dbReference type="InterPro" id="IPR032675">
    <property type="entry name" value="LRR_dom_sf"/>
</dbReference>
<organism evidence="2 3">
    <name type="scientific">Theobroma cacao</name>
    <name type="common">Cacao</name>
    <name type="synonym">Cocoa</name>
    <dbReference type="NCBI Taxonomy" id="3641"/>
    <lineage>
        <taxon>Eukaryota</taxon>
        <taxon>Viridiplantae</taxon>
        <taxon>Streptophyta</taxon>
        <taxon>Embryophyta</taxon>
        <taxon>Tracheophyta</taxon>
        <taxon>Spermatophyta</taxon>
        <taxon>Magnoliopsida</taxon>
        <taxon>eudicotyledons</taxon>
        <taxon>Gunneridae</taxon>
        <taxon>Pentapetalae</taxon>
        <taxon>rosids</taxon>
        <taxon>malvids</taxon>
        <taxon>Malvales</taxon>
        <taxon>Malvaceae</taxon>
        <taxon>Byttnerioideae</taxon>
        <taxon>Theobroma</taxon>
    </lineage>
</organism>
<evidence type="ECO:0000313" key="2">
    <source>
        <dbReference type="EMBL" id="EOY20385.1"/>
    </source>
</evidence>
<dbReference type="EMBL" id="KE133104">
    <property type="protein sequence ID" value="EOY20383.1"/>
    <property type="molecule type" value="Genomic_DNA"/>
</dbReference>
<dbReference type="PANTHER" id="PTHR36766:SF70">
    <property type="entry name" value="DISEASE RESISTANCE PROTEIN RGA4"/>
    <property type="match status" value="1"/>
</dbReference>
<proteinExistence type="predicted"/>
<dbReference type="EMBL" id="KE133104">
    <property type="protein sequence ID" value="EOY20384.1"/>
    <property type="molecule type" value="Genomic_DNA"/>
</dbReference>
<dbReference type="AlphaFoldDB" id="S1RW99"/>
<dbReference type="eggNOG" id="KOG4658">
    <property type="taxonomic scope" value="Eukaryota"/>
</dbReference>